<dbReference type="Proteomes" id="UP000245802">
    <property type="component" value="Chromosome"/>
</dbReference>
<gene>
    <name evidence="1" type="ORF">C1280_15760</name>
</gene>
<evidence type="ECO:0000313" key="2">
    <source>
        <dbReference type="Proteomes" id="UP000245802"/>
    </source>
</evidence>
<dbReference type="KEGG" id="gog:C1280_15760"/>
<name>A0A2Z3GY09_9BACT</name>
<sequence>MIFPAGHTKSGRKLVSFQNRVPLKSTMLVPARNPTGDFMPKPTFFRYDSTTYSFYDADGNILVTLPAPTSDLTQTIAVTFGYSAETAPDILCVGSGAPSDEDVPSQAHLDTVAAFSTEPGSRV</sequence>
<proteinExistence type="predicted"/>
<accession>A0A2Z3GY09</accession>
<keyword evidence="2" id="KW-1185">Reference proteome</keyword>
<dbReference type="AlphaFoldDB" id="A0A2Z3GY09"/>
<evidence type="ECO:0000313" key="1">
    <source>
        <dbReference type="EMBL" id="AWM38298.1"/>
    </source>
</evidence>
<reference evidence="1 2" key="1">
    <citation type="submission" date="2018-01" db="EMBL/GenBank/DDBJ databases">
        <title>G. obscuriglobus.</title>
        <authorList>
            <person name="Franke J."/>
            <person name="Blomberg W."/>
            <person name="Selmecki A."/>
        </authorList>
    </citation>
    <scope>NUCLEOTIDE SEQUENCE [LARGE SCALE GENOMIC DNA]</scope>
    <source>
        <strain evidence="1 2">DSM 5831</strain>
    </source>
</reference>
<organism evidence="1 2">
    <name type="scientific">Gemmata obscuriglobus</name>
    <dbReference type="NCBI Taxonomy" id="114"/>
    <lineage>
        <taxon>Bacteria</taxon>
        <taxon>Pseudomonadati</taxon>
        <taxon>Planctomycetota</taxon>
        <taxon>Planctomycetia</taxon>
        <taxon>Gemmatales</taxon>
        <taxon>Gemmataceae</taxon>
        <taxon>Gemmata</taxon>
    </lineage>
</organism>
<dbReference type="EMBL" id="CP025958">
    <property type="protein sequence ID" value="AWM38298.1"/>
    <property type="molecule type" value="Genomic_DNA"/>
</dbReference>
<protein>
    <submittedName>
        <fullName evidence="1">Uncharacterized protein</fullName>
    </submittedName>
</protein>